<dbReference type="GO" id="GO:0015740">
    <property type="term" value="P:C4-dicarboxylate transport"/>
    <property type="evidence" value="ECO:0007669"/>
    <property type="project" value="TreeGrafter"/>
</dbReference>
<evidence type="ECO:0000256" key="4">
    <source>
        <dbReference type="ARBA" id="ARBA00022519"/>
    </source>
</evidence>
<dbReference type="InterPro" id="IPR007387">
    <property type="entry name" value="TRAP_DctQ"/>
</dbReference>
<evidence type="ECO:0000259" key="10">
    <source>
        <dbReference type="Pfam" id="PF04290"/>
    </source>
</evidence>
<dbReference type="AlphaFoldDB" id="A0A7V7G3H1"/>
<dbReference type="InterPro" id="IPR055348">
    <property type="entry name" value="DctQ"/>
</dbReference>
<name>A0A7V7G3H1_9GAMM</name>
<feature type="transmembrane region" description="Helical" evidence="9">
    <location>
        <begin position="34"/>
        <end position="52"/>
    </location>
</feature>
<keyword evidence="12" id="KW-1185">Reference proteome</keyword>
<evidence type="ECO:0000256" key="5">
    <source>
        <dbReference type="ARBA" id="ARBA00022692"/>
    </source>
</evidence>
<evidence type="ECO:0000256" key="9">
    <source>
        <dbReference type="RuleBase" id="RU369079"/>
    </source>
</evidence>
<proteinExistence type="inferred from homology"/>
<sequence>MSHDTLPPEASGIDPVGEDDFDVKAYGWEDWPTLVVFWALAFVVFLQFFSRYVIGSSVGWTEEIARYLLIVVGFLGSAMAARKNSHIAVEFFYRYMPGGVGRAMSMLVDIGRTVFYAAGVWISYGLAAKTNAMMVSIDVPKNVIYYIVMVGFLLMLVRSVQVTIRHWREGESELTTAKDR</sequence>
<dbReference type="Proteomes" id="UP000486760">
    <property type="component" value="Unassembled WGS sequence"/>
</dbReference>
<comment type="subunit">
    <text evidence="9">The complex comprises the extracytoplasmic solute receptor protein and the two transmembrane proteins.</text>
</comment>
<feature type="transmembrane region" description="Helical" evidence="9">
    <location>
        <begin position="143"/>
        <end position="160"/>
    </location>
</feature>
<comment type="similarity">
    <text evidence="8 9">Belongs to the TRAP transporter small permease family.</text>
</comment>
<comment type="caution">
    <text evidence="11">The sequence shown here is derived from an EMBL/GenBank/DDBJ whole genome shotgun (WGS) entry which is preliminary data.</text>
</comment>
<evidence type="ECO:0000256" key="1">
    <source>
        <dbReference type="ARBA" id="ARBA00004429"/>
    </source>
</evidence>
<keyword evidence="7 9" id="KW-0472">Membrane</keyword>
<reference evidence="11 12" key="1">
    <citation type="submission" date="2019-08" db="EMBL/GenBank/DDBJ databases">
        <title>Bioinformatics analysis of the strain L3 and L5.</title>
        <authorList>
            <person name="Li X."/>
        </authorList>
    </citation>
    <scope>NUCLEOTIDE SEQUENCE [LARGE SCALE GENOMIC DNA]</scope>
    <source>
        <strain evidence="11 12">L5</strain>
    </source>
</reference>
<feature type="domain" description="Tripartite ATP-independent periplasmic transporters DctQ component" evidence="10">
    <location>
        <begin position="41"/>
        <end position="168"/>
    </location>
</feature>
<keyword evidence="2 9" id="KW-0813">Transport</keyword>
<keyword evidence="6 9" id="KW-1133">Transmembrane helix</keyword>
<feature type="transmembrane region" description="Helical" evidence="9">
    <location>
        <begin position="103"/>
        <end position="123"/>
    </location>
</feature>
<dbReference type="EMBL" id="VTPY01000001">
    <property type="protein sequence ID" value="KAA0014637.1"/>
    <property type="molecule type" value="Genomic_DNA"/>
</dbReference>
<dbReference type="Pfam" id="PF04290">
    <property type="entry name" value="DctQ"/>
    <property type="match status" value="1"/>
</dbReference>
<evidence type="ECO:0000256" key="3">
    <source>
        <dbReference type="ARBA" id="ARBA00022475"/>
    </source>
</evidence>
<evidence type="ECO:0000313" key="12">
    <source>
        <dbReference type="Proteomes" id="UP000486760"/>
    </source>
</evidence>
<comment type="function">
    <text evidence="9">Part of the tripartite ATP-independent periplasmic (TRAP) transport system.</text>
</comment>
<dbReference type="PANTHER" id="PTHR35011:SF11">
    <property type="entry name" value="TRAP TRANSPORTER SMALL PERMEASE PROTEIN"/>
    <property type="match status" value="1"/>
</dbReference>
<evidence type="ECO:0000256" key="7">
    <source>
        <dbReference type="ARBA" id="ARBA00023136"/>
    </source>
</evidence>
<comment type="subcellular location">
    <subcellularLocation>
        <location evidence="1 9">Cell inner membrane</location>
        <topology evidence="1 9">Multi-pass membrane protein</topology>
    </subcellularLocation>
</comment>
<evidence type="ECO:0000256" key="6">
    <source>
        <dbReference type="ARBA" id="ARBA00022989"/>
    </source>
</evidence>
<evidence type="ECO:0000313" key="11">
    <source>
        <dbReference type="EMBL" id="KAA0014637.1"/>
    </source>
</evidence>
<organism evidence="11 12">
    <name type="scientific">Billgrantia pellis</name>
    <dbReference type="NCBI Taxonomy" id="2606936"/>
    <lineage>
        <taxon>Bacteria</taxon>
        <taxon>Pseudomonadati</taxon>
        <taxon>Pseudomonadota</taxon>
        <taxon>Gammaproteobacteria</taxon>
        <taxon>Oceanospirillales</taxon>
        <taxon>Halomonadaceae</taxon>
        <taxon>Billgrantia</taxon>
    </lineage>
</organism>
<dbReference type="GO" id="GO:0005886">
    <property type="term" value="C:plasma membrane"/>
    <property type="evidence" value="ECO:0007669"/>
    <property type="project" value="UniProtKB-SubCell"/>
</dbReference>
<keyword evidence="5 9" id="KW-0812">Transmembrane</keyword>
<dbReference type="PANTHER" id="PTHR35011">
    <property type="entry name" value="2,3-DIKETO-L-GULONATE TRAP TRANSPORTER SMALL PERMEASE PROTEIN YIAM"/>
    <property type="match status" value="1"/>
</dbReference>
<evidence type="ECO:0000256" key="2">
    <source>
        <dbReference type="ARBA" id="ARBA00022448"/>
    </source>
</evidence>
<dbReference type="GO" id="GO:0022857">
    <property type="term" value="F:transmembrane transporter activity"/>
    <property type="evidence" value="ECO:0007669"/>
    <property type="project" value="UniProtKB-UniRule"/>
</dbReference>
<protein>
    <recommendedName>
        <fullName evidence="9">TRAP transporter small permease protein</fullName>
    </recommendedName>
</protein>
<keyword evidence="3" id="KW-1003">Cell membrane</keyword>
<accession>A0A7V7G3H1</accession>
<gene>
    <name evidence="11" type="ORF">F0A17_03075</name>
</gene>
<dbReference type="RefSeq" id="WP_149326847.1">
    <property type="nucleotide sequence ID" value="NZ_VTPY01000001.1"/>
</dbReference>
<feature type="transmembrane region" description="Helical" evidence="9">
    <location>
        <begin position="64"/>
        <end position="82"/>
    </location>
</feature>
<evidence type="ECO:0000256" key="8">
    <source>
        <dbReference type="ARBA" id="ARBA00038436"/>
    </source>
</evidence>
<keyword evidence="4 9" id="KW-0997">Cell inner membrane</keyword>